<dbReference type="OrthoDB" id="9800877at2"/>
<dbReference type="RefSeq" id="WP_148581581.1">
    <property type="nucleotide sequence ID" value="NZ_SDKK01000040.1"/>
</dbReference>
<dbReference type="InterPro" id="IPR002514">
    <property type="entry name" value="Transposase_8"/>
</dbReference>
<feature type="compositionally biased region" description="Polar residues" evidence="1">
    <location>
        <begin position="1"/>
        <end position="14"/>
    </location>
</feature>
<name>A0A6C2CDT1_9RHOO</name>
<dbReference type="GO" id="GO:0006313">
    <property type="term" value="P:DNA transposition"/>
    <property type="evidence" value="ECO:0007669"/>
    <property type="project" value="InterPro"/>
</dbReference>
<comment type="caution">
    <text evidence="2">The sequence shown here is derived from an EMBL/GenBank/DDBJ whole genome shotgun (WGS) entry which is preliminary data.</text>
</comment>
<dbReference type="GO" id="GO:0004803">
    <property type="term" value="F:transposase activity"/>
    <property type="evidence" value="ECO:0007669"/>
    <property type="project" value="InterPro"/>
</dbReference>
<accession>A0A6C2CDT1</accession>
<dbReference type="EMBL" id="SDKK01000040">
    <property type="protein sequence ID" value="TYC51583.1"/>
    <property type="molecule type" value="Genomic_DNA"/>
</dbReference>
<organism evidence="2 3">
    <name type="scientific">Zoogloea oleivorans</name>
    <dbReference type="NCBI Taxonomy" id="1552750"/>
    <lineage>
        <taxon>Bacteria</taxon>
        <taxon>Pseudomonadati</taxon>
        <taxon>Pseudomonadota</taxon>
        <taxon>Betaproteobacteria</taxon>
        <taxon>Rhodocyclales</taxon>
        <taxon>Zoogloeaceae</taxon>
        <taxon>Zoogloea</taxon>
    </lineage>
</organism>
<dbReference type="GO" id="GO:0003677">
    <property type="term" value="F:DNA binding"/>
    <property type="evidence" value="ECO:0007669"/>
    <property type="project" value="InterPro"/>
</dbReference>
<dbReference type="InterPro" id="IPR009057">
    <property type="entry name" value="Homeodomain-like_sf"/>
</dbReference>
<reference evidence="2 3" key="1">
    <citation type="submission" date="2019-01" db="EMBL/GenBank/DDBJ databases">
        <title>Zoogloea oleivorans genome sequencing and assembly.</title>
        <authorList>
            <person name="Tancsics A."/>
            <person name="Farkas M."/>
            <person name="Kriszt B."/>
            <person name="Maroti G."/>
            <person name="Horvath B."/>
        </authorList>
    </citation>
    <scope>NUCLEOTIDE SEQUENCE [LARGE SCALE GENOMIC DNA]</scope>
    <source>
        <strain evidence="2 3">Buc</strain>
    </source>
</reference>
<gene>
    <name evidence="2" type="ORF">ETQ85_24120</name>
</gene>
<feature type="region of interest" description="Disordered" evidence="1">
    <location>
        <begin position="1"/>
        <end position="22"/>
    </location>
</feature>
<evidence type="ECO:0000256" key="1">
    <source>
        <dbReference type="SAM" id="MobiDB-lite"/>
    </source>
</evidence>
<dbReference type="SUPFAM" id="SSF46689">
    <property type="entry name" value="Homeodomain-like"/>
    <property type="match status" value="1"/>
</dbReference>
<dbReference type="Proteomes" id="UP000389128">
    <property type="component" value="Unassembled WGS sequence"/>
</dbReference>
<sequence length="81" mass="8630">MSTSTPQKNKVSTRQTRRTHSEAFKQSLIEACAETGPSVAGVALANGSNANQLRRWMRERGALKTGAVCSSVPHARICAGC</sequence>
<dbReference type="AlphaFoldDB" id="A0A6C2CDT1"/>
<evidence type="ECO:0000313" key="2">
    <source>
        <dbReference type="EMBL" id="TYC51583.1"/>
    </source>
</evidence>
<keyword evidence="3" id="KW-1185">Reference proteome</keyword>
<evidence type="ECO:0000313" key="3">
    <source>
        <dbReference type="Proteomes" id="UP000389128"/>
    </source>
</evidence>
<dbReference type="Pfam" id="PF01527">
    <property type="entry name" value="HTH_Tnp_1"/>
    <property type="match status" value="1"/>
</dbReference>
<proteinExistence type="predicted"/>
<protein>
    <submittedName>
        <fullName evidence="2">Transposase</fullName>
    </submittedName>
</protein>